<dbReference type="PANTHER" id="PTHR11877">
    <property type="entry name" value="HYDROXYMETHYLGLUTARYL-COA SYNTHASE"/>
    <property type="match status" value="1"/>
</dbReference>
<dbReference type="RefSeq" id="WP_313763156.1">
    <property type="nucleotide sequence ID" value="NZ_BAAAVH010000107.1"/>
</dbReference>
<proteinExistence type="inferred from homology"/>
<dbReference type="Pfam" id="PF02797">
    <property type="entry name" value="Chal_sti_synt_C"/>
    <property type="match status" value="1"/>
</dbReference>
<dbReference type="SUPFAM" id="SSF53901">
    <property type="entry name" value="Thiolase-like"/>
    <property type="match status" value="2"/>
</dbReference>
<dbReference type="CDD" id="cd00831">
    <property type="entry name" value="CHS_like"/>
    <property type="match status" value="1"/>
</dbReference>
<evidence type="ECO:0000259" key="4">
    <source>
        <dbReference type="Pfam" id="PF00195"/>
    </source>
</evidence>
<dbReference type="InterPro" id="IPR012328">
    <property type="entry name" value="Chalcone/stilbene_synt_C"/>
</dbReference>
<accession>A0ABW1EUV8</accession>
<evidence type="ECO:0000256" key="1">
    <source>
        <dbReference type="ARBA" id="ARBA00005531"/>
    </source>
</evidence>
<keyword evidence="2" id="KW-0808">Transferase</keyword>
<dbReference type="InterPro" id="IPR011141">
    <property type="entry name" value="Polyketide_synthase_type-III"/>
</dbReference>
<sequence length="385" mass="41236">MATLCRPAVAVPEHVITLDQTLDLARALHPDHPQLPLALRLIENTGVRTRHLVQPIDETLRHPGFTTRNAVYEREAKRRVPEVVERALGYAELSAREIDLIVYVSCTGFMMPSLTAWLINTMGFRPDTRQVPIAQLGCAAGGAAVNRAHDFCRAYPGANVLIAACEFCSLCYQPTDLGVGSLLSNGLFGDAVAAAVVRGRGGTGVRIERNGSHLVPDTEDWISYGVKDTGFHFQLDKRVPGTMEMLAPALRALAAEHGWNASGLGFYIVHAGGPRILDDLCRFLELEPAAFRFSRATLTERGNIASAVVFDALARLFEEGSVADGTQGLIAGFGPGITAEISLGSWVGVPLQAAIPHRLRTHDDGLTLAGPATPAHRPAGTTITG</sequence>
<comment type="caution">
    <text evidence="6">The sequence shown here is derived from an EMBL/GenBank/DDBJ whole genome shotgun (WGS) entry which is preliminary data.</text>
</comment>
<dbReference type="Pfam" id="PF00195">
    <property type="entry name" value="Chal_sti_synt_N"/>
    <property type="match status" value="1"/>
</dbReference>
<organism evidence="6 7">
    <name type="scientific">Kitasatospora aburaviensis</name>
    <dbReference type="NCBI Taxonomy" id="67265"/>
    <lineage>
        <taxon>Bacteria</taxon>
        <taxon>Bacillati</taxon>
        <taxon>Actinomycetota</taxon>
        <taxon>Actinomycetes</taxon>
        <taxon>Kitasatosporales</taxon>
        <taxon>Streptomycetaceae</taxon>
        <taxon>Kitasatospora</taxon>
    </lineage>
</organism>
<feature type="domain" description="Chalcone/stilbene synthase N-terminal" evidence="4">
    <location>
        <begin position="10"/>
        <end position="197"/>
    </location>
</feature>
<dbReference type="Proteomes" id="UP001596067">
    <property type="component" value="Unassembled WGS sequence"/>
</dbReference>
<keyword evidence="7" id="KW-1185">Reference proteome</keyword>
<comment type="similarity">
    <text evidence="1">Belongs to the thiolase-like superfamily. Chalcone/stilbene synthases family.</text>
</comment>
<dbReference type="PANTHER" id="PTHR11877:SF99">
    <property type="entry name" value="1,3,6,8-TETRAHYDROXYNAPHTHALENE SYNTHASE"/>
    <property type="match status" value="1"/>
</dbReference>
<dbReference type="Gene3D" id="3.40.47.10">
    <property type="match status" value="2"/>
</dbReference>
<gene>
    <name evidence="6" type="ORF">ACFP0N_12995</name>
</gene>
<evidence type="ECO:0000256" key="2">
    <source>
        <dbReference type="ARBA" id="ARBA00022679"/>
    </source>
</evidence>
<evidence type="ECO:0000313" key="6">
    <source>
        <dbReference type="EMBL" id="MFC5885887.1"/>
    </source>
</evidence>
<protein>
    <submittedName>
        <fullName evidence="6">Type III polyketide synthase</fullName>
    </submittedName>
</protein>
<dbReference type="EMBL" id="JBHSOD010000012">
    <property type="protein sequence ID" value="MFC5885887.1"/>
    <property type="molecule type" value="Genomic_DNA"/>
</dbReference>
<reference evidence="7" key="1">
    <citation type="journal article" date="2019" name="Int. J. Syst. Evol. Microbiol.">
        <title>The Global Catalogue of Microorganisms (GCM) 10K type strain sequencing project: providing services to taxonomists for standard genome sequencing and annotation.</title>
        <authorList>
            <consortium name="The Broad Institute Genomics Platform"/>
            <consortium name="The Broad Institute Genome Sequencing Center for Infectious Disease"/>
            <person name="Wu L."/>
            <person name="Ma J."/>
        </authorList>
    </citation>
    <scope>NUCLEOTIDE SEQUENCE [LARGE SCALE GENOMIC DNA]</scope>
    <source>
        <strain evidence="7">CGMCC 4.1469</strain>
    </source>
</reference>
<keyword evidence="3" id="KW-0012">Acyltransferase</keyword>
<dbReference type="PIRSF" id="PIRSF000451">
    <property type="entry name" value="PKS_III"/>
    <property type="match status" value="1"/>
</dbReference>
<evidence type="ECO:0000256" key="3">
    <source>
        <dbReference type="ARBA" id="ARBA00023315"/>
    </source>
</evidence>
<name>A0ABW1EUV8_9ACTN</name>
<evidence type="ECO:0000313" key="7">
    <source>
        <dbReference type="Proteomes" id="UP001596067"/>
    </source>
</evidence>
<dbReference type="InterPro" id="IPR001099">
    <property type="entry name" value="Chalcone/stilbene_synt_N"/>
</dbReference>
<evidence type="ECO:0000259" key="5">
    <source>
        <dbReference type="Pfam" id="PF02797"/>
    </source>
</evidence>
<dbReference type="InterPro" id="IPR016039">
    <property type="entry name" value="Thiolase-like"/>
</dbReference>
<feature type="domain" description="Chalcone/stilbene synthase C-terminal" evidence="5">
    <location>
        <begin position="212"/>
        <end position="340"/>
    </location>
</feature>